<comment type="caution">
    <text evidence="7">The sequence shown here is derived from an EMBL/GenBank/DDBJ whole genome shotgun (WGS) entry which is preliminary data.</text>
</comment>
<gene>
    <name evidence="7" type="ORF">KUF71_013530</name>
</gene>
<dbReference type="SUPFAM" id="SSF53098">
    <property type="entry name" value="Ribonuclease H-like"/>
    <property type="match status" value="1"/>
</dbReference>
<dbReference type="GO" id="GO:0008270">
    <property type="term" value="F:zinc ion binding"/>
    <property type="evidence" value="ECO:0007669"/>
    <property type="project" value="UniProtKB-KW"/>
</dbReference>
<evidence type="ECO:0000256" key="3">
    <source>
        <dbReference type="ARBA" id="ARBA00022771"/>
    </source>
</evidence>
<keyword evidence="3" id="KW-0863">Zinc-finger</keyword>
<comment type="subcellular location">
    <subcellularLocation>
        <location evidence="1">Nucleus</location>
    </subcellularLocation>
</comment>
<accession>A0AAE1LMN5</accession>
<keyword evidence="2" id="KW-0479">Metal-binding</keyword>
<dbReference type="InterPro" id="IPR052035">
    <property type="entry name" value="ZnF_BED_domain_contain"/>
</dbReference>
<dbReference type="PANTHER" id="PTHR46481">
    <property type="entry name" value="ZINC FINGER BED DOMAIN-CONTAINING PROTEIN 4"/>
    <property type="match status" value="1"/>
</dbReference>
<organism evidence="7 8">
    <name type="scientific">Frankliniella fusca</name>
    <dbReference type="NCBI Taxonomy" id="407009"/>
    <lineage>
        <taxon>Eukaryota</taxon>
        <taxon>Metazoa</taxon>
        <taxon>Ecdysozoa</taxon>
        <taxon>Arthropoda</taxon>
        <taxon>Hexapoda</taxon>
        <taxon>Insecta</taxon>
        <taxon>Pterygota</taxon>
        <taxon>Neoptera</taxon>
        <taxon>Paraneoptera</taxon>
        <taxon>Thysanoptera</taxon>
        <taxon>Terebrantia</taxon>
        <taxon>Thripoidea</taxon>
        <taxon>Thripidae</taxon>
        <taxon>Frankliniella</taxon>
    </lineage>
</organism>
<dbReference type="EMBL" id="JAHWGI010001226">
    <property type="protein sequence ID" value="KAK3925323.1"/>
    <property type="molecule type" value="Genomic_DNA"/>
</dbReference>
<evidence type="ECO:0000313" key="8">
    <source>
        <dbReference type="Proteomes" id="UP001219518"/>
    </source>
</evidence>
<evidence type="ECO:0000256" key="6">
    <source>
        <dbReference type="SAM" id="MobiDB-lite"/>
    </source>
</evidence>
<dbReference type="GO" id="GO:0005634">
    <property type="term" value="C:nucleus"/>
    <property type="evidence" value="ECO:0007669"/>
    <property type="project" value="UniProtKB-SubCell"/>
</dbReference>
<keyword evidence="4" id="KW-0862">Zinc</keyword>
<evidence type="ECO:0000256" key="2">
    <source>
        <dbReference type="ARBA" id="ARBA00022723"/>
    </source>
</evidence>
<evidence type="ECO:0000256" key="5">
    <source>
        <dbReference type="ARBA" id="ARBA00023242"/>
    </source>
</evidence>
<evidence type="ECO:0000256" key="4">
    <source>
        <dbReference type="ARBA" id="ARBA00022833"/>
    </source>
</evidence>
<evidence type="ECO:0000313" key="7">
    <source>
        <dbReference type="EMBL" id="KAK3925323.1"/>
    </source>
</evidence>
<dbReference type="Proteomes" id="UP001219518">
    <property type="component" value="Unassembled WGS sequence"/>
</dbReference>
<sequence>METKYEVLSDVVRAALFDAPVVSLTADNWTDRGTNNSYLGVTVYYPHGDEIKTAVLGVTQLHESHTGDYLSTKLKEFCDHWGIGNAKVSMVITDNAEYIKLAVRKLFGDDRHLSCFDHTLNLTPKAAIGYKGDKQENGPNVPGVPPMIKDLYSRAPEGGRLGTQLRPGTDPVETRGNPVGTRLRSG</sequence>
<dbReference type="PANTHER" id="PTHR46481:SF10">
    <property type="entry name" value="ZINC FINGER BED DOMAIN-CONTAINING PROTEIN 39"/>
    <property type="match status" value="1"/>
</dbReference>
<dbReference type="AlphaFoldDB" id="A0AAE1LMN5"/>
<feature type="region of interest" description="Disordered" evidence="6">
    <location>
        <begin position="133"/>
        <end position="186"/>
    </location>
</feature>
<proteinExistence type="predicted"/>
<keyword evidence="8" id="KW-1185">Reference proteome</keyword>
<dbReference type="InterPro" id="IPR012337">
    <property type="entry name" value="RNaseH-like_sf"/>
</dbReference>
<name>A0AAE1LMN5_9NEOP</name>
<keyword evidence="5" id="KW-0539">Nucleus</keyword>
<evidence type="ECO:0000256" key="1">
    <source>
        <dbReference type="ARBA" id="ARBA00004123"/>
    </source>
</evidence>
<protein>
    <submittedName>
        <fullName evidence="7">Transposable element Hobo transposase</fullName>
    </submittedName>
</protein>
<reference evidence="7" key="2">
    <citation type="journal article" date="2023" name="BMC Genomics">
        <title>Pest status, molecular evolution, and epigenetic factors derived from the genome assembly of Frankliniella fusca, a thysanopteran phytovirus vector.</title>
        <authorList>
            <person name="Catto M.A."/>
            <person name="Labadie P.E."/>
            <person name="Jacobson A.L."/>
            <person name="Kennedy G.G."/>
            <person name="Srinivasan R."/>
            <person name="Hunt B.G."/>
        </authorList>
    </citation>
    <scope>NUCLEOTIDE SEQUENCE</scope>
    <source>
        <strain evidence="7">PL_HMW_Pooled</strain>
    </source>
</reference>
<reference evidence="7" key="1">
    <citation type="submission" date="2021-07" db="EMBL/GenBank/DDBJ databases">
        <authorList>
            <person name="Catto M.A."/>
            <person name="Jacobson A."/>
            <person name="Kennedy G."/>
            <person name="Labadie P."/>
            <person name="Hunt B.G."/>
            <person name="Srinivasan R."/>
        </authorList>
    </citation>
    <scope>NUCLEOTIDE SEQUENCE</scope>
    <source>
        <strain evidence="7">PL_HMW_Pooled</strain>
        <tissue evidence="7">Head</tissue>
    </source>
</reference>